<dbReference type="InterPro" id="IPR005303">
    <property type="entry name" value="MOCOS_middle"/>
</dbReference>
<accession>A0A0M3J9K7</accession>
<dbReference type="SUPFAM" id="SSF141673">
    <property type="entry name" value="MOSC N-terminal domain-like"/>
    <property type="match status" value="1"/>
</dbReference>
<dbReference type="OrthoDB" id="5868903at2759"/>
<evidence type="ECO:0000313" key="3">
    <source>
        <dbReference type="Proteomes" id="UP000267096"/>
    </source>
</evidence>
<dbReference type="Pfam" id="PF03476">
    <property type="entry name" value="MOSC_N"/>
    <property type="match status" value="1"/>
</dbReference>
<proteinExistence type="predicted"/>
<evidence type="ECO:0000313" key="2">
    <source>
        <dbReference type="EMBL" id="VDK23067.1"/>
    </source>
</evidence>
<feature type="domain" description="Molybdenum cofactor sulfurase middle" evidence="1">
    <location>
        <begin position="3"/>
        <end position="102"/>
    </location>
</feature>
<organism evidence="4">
    <name type="scientific">Anisakis simplex</name>
    <name type="common">Herring worm</name>
    <dbReference type="NCBI Taxonomy" id="6269"/>
    <lineage>
        <taxon>Eukaryota</taxon>
        <taxon>Metazoa</taxon>
        <taxon>Ecdysozoa</taxon>
        <taxon>Nematoda</taxon>
        <taxon>Chromadorea</taxon>
        <taxon>Rhabditida</taxon>
        <taxon>Spirurina</taxon>
        <taxon>Ascaridomorpha</taxon>
        <taxon>Ascaridoidea</taxon>
        <taxon>Anisakidae</taxon>
        <taxon>Anisakis</taxon>
        <taxon>Anisakis simplex complex</taxon>
    </lineage>
</organism>
<dbReference type="WBParaSite" id="ASIM_0000427201-mRNA-1">
    <property type="protein sequence ID" value="ASIM_0000427201-mRNA-1"/>
    <property type="gene ID" value="ASIM_0000427201"/>
</dbReference>
<dbReference type="EMBL" id="UYRR01006867">
    <property type="protein sequence ID" value="VDK23067.1"/>
    <property type="molecule type" value="Genomic_DNA"/>
</dbReference>
<name>A0A0M3J9K7_ANISI</name>
<evidence type="ECO:0000259" key="1">
    <source>
        <dbReference type="Pfam" id="PF03476"/>
    </source>
</evidence>
<reference evidence="2 3" key="2">
    <citation type="submission" date="2018-11" db="EMBL/GenBank/DDBJ databases">
        <authorList>
            <consortium name="Pathogen Informatics"/>
        </authorList>
    </citation>
    <scope>NUCLEOTIDE SEQUENCE [LARGE SCALE GENOMIC DNA]</scope>
</reference>
<dbReference type="Proteomes" id="UP000267096">
    <property type="component" value="Unassembled WGS sequence"/>
</dbReference>
<dbReference type="AlphaFoldDB" id="A0A0M3J9K7"/>
<sequence length="142" mass="16471">MECREIGGMKDELKDRQFCVYRKSTNKFMDDRQCPRLVMIHCDIKDGVLTLTAPEHEPIEVHLQKVLDANQIVIIKMYDDLKNAGLDCGQEVGDWLSKVLNEDGPLGLLQYKAGLYSERWSHRGYRWFFGIAPIKEKVSRIL</sequence>
<evidence type="ECO:0000313" key="4">
    <source>
        <dbReference type="WBParaSite" id="ASIM_0000427201-mRNA-1"/>
    </source>
</evidence>
<keyword evidence="3" id="KW-1185">Reference proteome</keyword>
<protein>
    <submittedName>
        <fullName evidence="4">MOSC_N domain-containing protein</fullName>
    </submittedName>
</protein>
<reference evidence="4" key="1">
    <citation type="submission" date="2017-02" db="UniProtKB">
        <authorList>
            <consortium name="WormBaseParasite"/>
        </authorList>
    </citation>
    <scope>IDENTIFICATION</scope>
</reference>
<gene>
    <name evidence="2" type="ORF">ASIM_LOCUS4087</name>
</gene>